<dbReference type="EMBL" id="CP073720">
    <property type="protein sequence ID" value="UWP85648.1"/>
    <property type="molecule type" value="Genomic_DNA"/>
</dbReference>
<dbReference type="Proteomes" id="UP001059617">
    <property type="component" value="Chromosome"/>
</dbReference>
<reference evidence="1" key="2">
    <citation type="submission" date="2022-09" db="EMBL/GenBank/DDBJ databases">
        <title>Biosynthetic gene clusters of Dactylosporangioum fulvum.</title>
        <authorList>
            <person name="Caradec T."/>
        </authorList>
    </citation>
    <scope>NUCLEOTIDE SEQUENCE</scope>
    <source>
        <strain evidence="1">NRRL B-16292</strain>
    </source>
</reference>
<accession>A0ABY5WAC7</accession>
<evidence type="ECO:0000313" key="2">
    <source>
        <dbReference type="Proteomes" id="UP001059617"/>
    </source>
</evidence>
<evidence type="ECO:0000313" key="1">
    <source>
        <dbReference type="EMBL" id="UWP85648.1"/>
    </source>
</evidence>
<organism evidence="1 2">
    <name type="scientific">Dactylosporangium fulvum</name>
    <dbReference type="NCBI Taxonomy" id="53359"/>
    <lineage>
        <taxon>Bacteria</taxon>
        <taxon>Bacillati</taxon>
        <taxon>Actinomycetota</taxon>
        <taxon>Actinomycetes</taxon>
        <taxon>Micromonosporales</taxon>
        <taxon>Micromonosporaceae</taxon>
        <taxon>Dactylosporangium</taxon>
    </lineage>
</organism>
<name>A0ABY5WAC7_9ACTN</name>
<dbReference type="RefSeq" id="WP_259863817.1">
    <property type="nucleotide sequence ID" value="NZ_BAAAST010000012.1"/>
</dbReference>
<keyword evidence="2" id="KW-1185">Reference proteome</keyword>
<sequence length="312" mass="35516">MVEAAQGDERTVLIDEYSFMPNAYALASEWVAAEPQDSLRALVQGAAGVQWAWDARGSRFARFTRRSQFQEFHRRLVLVERTLWEVVAVDEADPAPWTFLVTSARGLQVSRVEAQRRFAGAVRHAPFNNVAHAQMLQYLCGKWFGSHDEMFAFARSAAETAPTGSLLPALIAIAHLERWMALTAEEDWSYMRHPEVRAELRVAAERSIWHAEHRHTVGWLRACNSFALAFSLARDWPSAARVFDGLGNRVTDNWHYVVGPARLRFRMARRKAYANRDRQTSAWGPTQGTVRPPIAEESLRQQRSYNALHGRS</sequence>
<proteinExistence type="predicted"/>
<reference evidence="1" key="1">
    <citation type="submission" date="2021-04" db="EMBL/GenBank/DDBJ databases">
        <authorList>
            <person name="Hartkoorn R.C."/>
            <person name="Beaudoing E."/>
            <person name="Hot D."/>
        </authorList>
    </citation>
    <scope>NUCLEOTIDE SEQUENCE</scope>
    <source>
        <strain evidence="1">NRRL B-16292</strain>
    </source>
</reference>
<protein>
    <submittedName>
        <fullName evidence="1">DUF4034 domain-containing protein</fullName>
    </submittedName>
</protein>
<gene>
    <name evidence="1" type="ORF">Dfulv_15940</name>
</gene>